<evidence type="ECO:0008006" key="4">
    <source>
        <dbReference type="Google" id="ProtNLM"/>
    </source>
</evidence>
<proteinExistence type="predicted"/>
<comment type="caution">
    <text evidence="2">The sequence shown here is derived from an EMBL/GenBank/DDBJ whole genome shotgun (WGS) entry which is preliminary data.</text>
</comment>
<dbReference type="InterPro" id="IPR011042">
    <property type="entry name" value="6-blade_b-propeller_TolB-like"/>
</dbReference>
<evidence type="ECO:0000313" key="3">
    <source>
        <dbReference type="Proteomes" id="UP001598114"/>
    </source>
</evidence>
<dbReference type="Gene3D" id="2.120.10.30">
    <property type="entry name" value="TolB, C-terminal domain"/>
    <property type="match status" value="1"/>
</dbReference>
<dbReference type="RefSeq" id="WP_377975887.1">
    <property type="nucleotide sequence ID" value="NZ_JBBKYA010000003.1"/>
</dbReference>
<reference evidence="2 3" key="1">
    <citation type="submission" date="2024-03" db="EMBL/GenBank/DDBJ databases">
        <title>Aquirufa genome sequencing.</title>
        <authorList>
            <person name="Pitt A."/>
            <person name="Hahn M.W."/>
        </authorList>
    </citation>
    <scope>NUCLEOTIDE SEQUENCE [LARGE SCALE GENOMIC DNA]</scope>
    <source>
        <strain evidence="2 3">PLAD-142S6K</strain>
    </source>
</reference>
<gene>
    <name evidence="2" type="ORF">SKC38_05665</name>
</gene>
<feature type="transmembrane region" description="Helical" evidence="1">
    <location>
        <begin position="7"/>
        <end position="27"/>
    </location>
</feature>
<dbReference type="SUPFAM" id="SSF82171">
    <property type="entry name" value="DPP6 N-terminal domain-like"/>
    <property type="match status" value="1"/>
</dbReference>
<keyword evidence="1" id="KW-0812">Transmembrane</keyword>
<keyword evidence="3" id="KW-1185">Reference proteome</keyword>
<protein>
    <recommendedName>
        <fullName evidence="4">Peptidase M48 domain-containing protein</fullName>
    </recommendedName>
</protein>
<evidence type="ECO:0000256" key="1">
    <source>
        <dbReference type="SAM" id="Phobius"/>
    </source>
</evidence>
<accession>A0ABW6CYD4</accession>
<sequence>MVNRASFEVVLSNLLIGFLCLCSFWSLGQYGALDQNPFSLKFYQISLNTAPIDLLYPAGYDSVAQETANQIDSKWFSIGSGFPQSKHRFRVILQNQGLNSNGVVSLISPRAEFFTTATQDASLLGTNDWLALLVSHEMRHIHQNKASRQGFGNWVHGLFGAYGQSVYSNLLIPNWLWEGDAVETESRINSMGRSNIPQFKLPLKAYLETYGIPSYAKMMGKSYQQLVPNHYVFGQYLSQQMTKDFGDEFIPSLWQSTLNHPTLFAFSRQFKRRSGLSIDQYSHQLFSNSITKNPKSMNQKQGYTQYLYPNVLRDGRIIAMKSGFSDIRQLVEIQNGHERRLTYLGPLVDASMLSASDDFVVWSELDYDPRWGQKQQSRIMFYDFKSRKTSFWKNNDKWISPSISSDSKVVSFIHVKENGQSVLHVYDREHRKSLASLAPKAGEQFLQPRLSESGTLVYVSKKGGNKSLCVWDYLNQQVIYRKDFGQHNIAHPSVSGDWIYLNYPAGDVDQIARIHRKDNRFELLTDERWGAYQAAPQADSLVYSVYKASGNEIVKMPLQAKAIDLELKYNPSEKDTIQTQYASKYFSKWNLLNPFTWGPVISSTGTQLEYSIISRDVFNSLQAAAGVRYSMSEKSLNQFARMSYQAWYPIIDVNYQSGDRQTQLYIDNKKPLDSLRTDQWKQQTWDVGLRIPLNLTHSAYQELLQFSSNLGFLQVRGYDLSKRYYTEPFNGNYSFVKHQVYYSKLLSRSLWDVQARKGIVLQANWQGIPFKQSLQDELWNIQAQVYLPGVFKHDGVLLRYAYQQESVGNYRFSSSVNFPRGYLYTSFNRLSTMGIDYRFPIKNTDFNLGRILYVTRLKGNLFGDLGIGEDILSKTTQSFHSFGVDLLAQFHALRFSQSFELGVRAMYVSESKSWAIVPLVIDIGF</sequence>
<organism evidence="2 3">
    <name type="scientific">Aquirufa echingensis</name>
    <dbReference type="NCBI Taxonomy" id="3096516"/>
    <lineage>
        <taxon>Bacteria</taxon>
        <taxon>Pseudomonadati</taxon>
        <taxon>Bacteroidota</taxon>
        <taxon>Cytophagia</taxon>
        <taxon>Cytophagales</taxon>
        <taxon>Flectobacillaceae</taxon>
        <taxon>Aquirufa</taxon>
    </lineage>
</organism>
<name>A0ABW6CYD4_9BACT</name>
<dbReference type="Proteomes" id="UP001598114">
    <property type="component" value="Unassembled WGS sequence"/>
</dbReference>
<dbReference type="EMBL" id="JBBKYA010000003">
    <property type="protein sequence ID" value="MFD3275709.1"/>
    <property type="molecule type" value="Genomic_DNA"/>
</dbReference>
<keyword evidence="1" id="KW-0472">Membrane</keyword>
<keyword evidence="1" id="KW-1133">Transmembrane helix</keyword>
<evidence type="ECO:0000313" key="2">
    <source>
        <dbReference type="EMBL" id="MFD3275709.1"/>
    </source>
</evidence>